<dbReference type="KEGG" id="dax:FDQ92_05905"/>
<evidence type="ECO:0000256" key="1">
    <source>
        <dbReference type="ARBA" id="ARBA00004496"/>
    </source>
</evidence>
<name>A0A4P8L421_9BACT</name>
<dbReference type="Gene3D" id="1.20.1580.10">
    <property type="entry name" value="ABC transporter ATPase like domain"/>
    <property type="match status" value="4"/>
</dbReference>
<dbReference type="InterPro" id="IPR041552">
    <property type="entry name" value="UvrA_DNA-bd"/>
</dbReference>
<dbReference type="GO" id="GO:0005524">
    <property type="term" value="F:ATP binding"/>
    <property type="evidence" value="ECO:0007669"/>
    <property type="project" value="UniProtKB-KW"/>
</dbReference>
<dbReference type="PANTHER" id="PTHR43152:SF3">
    <property type="entry name" value="UVRABC SYSTEM PROTEIN A"/>
    <property type="match status" value="1"/>
</dbReference>
<evidence type="ECO:0000313" key="20">
    <source>
        <dbReference type="Proteomes" id="UP000298602"/>
    </source>
</evidence>
<dbReference type="OrthoDB" id="9809851at2"/>
<keyword evidence="13" id="KW-0234">DNA repair</keyword>
<organism evidence="19 20">
    <name type="scientific">Desulfoglaeba alkanexedens ALDC</name>
    <dbReference type="NCBI Taxonomy" id="980445"/>
    <lineage>
        <taxon>Bacteria</taxon>
        <taxon>Pseudomonadati</taxon>
        <taxon>Thermodesulfobacteriota</taxon>
        <taxon>Syntrophobacteria</taxon>
        <taxon>Syntrophobacterales</taxon>
        <taxon>Syntrophobacteraceae</taxon>
        <taxon>Desulfoglaeba</taxon>
    </lineage>
</organism>
<keyword evidence="3" id="KW-0479">Metal-binding</keyword>
<evidence type="ECO:0000256" key="15">
    <source>
        <dbReference type="ARBA" id="ARBA00039316"/>
    </source>
</evidence>
<keyword evidence="12" id="KW-0238">DNA-binding</keyword>
<dbReference type="Pfam" id="PF17760">
    <property type="entry name" value="UvrA_inter"/>
    <property type="match status" value="2"/>
</dbReference>
<dbReference type="Gene3D" id="1.10.8.280">
    <property type="entry name" value="ABC transporter ATPase domain-like"/>
    <property type="match status" value="2"/>
</dbReference>
<evidence type="ECO:0000256" key="8">
    <source>
        <dbReference type="ARBA" id="ARBA00022771"/>
    </source>
</evidence>
<protein>
    <recommendedName>
        <fullName evidence="15">UvrABC system protein A</fullName>
    </recommendedName>
    <alternativeName>
        <fullName evidence="16">Excinuclease ABC subunit A</fullName>
    </alternativeName>
</protein>
<evidence type="ECO:0000256" key="12">
    <source>
        <dbReference type="ARBA" id="ARBA00023125"/>
    </source>
</evidence>
<dbReference type="PROSITE" id="PS00211">
    <property type="entry name" value="ABC_TRANSPORTER_1"/>
    <property type="match status" value="3"/>
</dbReference>
<evidence type="ECO:0000256" key="7">
    <source>
        <dbReference type="ARBA" id="ARBA00022769"/>
    </source>
</evidence>
<evidence type="ECO:0000256" key="5">
    <source>
        <dbReference type="ARBA" id="ARBA00022741"/>
    </source>
</evidence>
<keyword evidence="2" id="KW-0963">Cytoplasm</keyword>
<dbReference type="InterPro" id="IPR003593">
    <property type="entry name" value="AAA+_ATPase"/>
</dbReference>
<evidence type="ECO:0000256" key="14">
    <source>
        <dbReference type="ARBA" id="ARBA00038000"/>
    </source>
</evidence>
<dbReference type="GO" id="GO:0009380">
    <property type="term" value="C:excinuclease repair complex"/>
    <property type="evidence" value="ECO:0007669"/>
    <property type="project" value="InterPro"/>
</dbReference>
<keyword evidence="5" id="KW-0547">Nucleotide-binding</keyword>
<feature type="domain" description="ABC transporter" evidence="18">
    <location>
        <begin position="1559"/>
        <end position="1890"/>
    </location>
</feature>
<keyword evidence="6" id="KW-0227">DNA damage</keyword>
<dbReference type="PANTHER" id="PTHR43152">
    <property type="entry name" value="UVRABC SYSTEM PROTEIN A"/>
    <property type="match status" value="1"/>
</dbReference>
<keyword evidence="8" id="KW-0863">Zinc-finger</keyword>
<evidence type="ECO:0000256" key="6">
    <source>
        <dbReference type="ARBA" id="ARBA00022763"/>
    </source>
</evidence>
<dbReference type="GO" id="GO:0016887">
    <property type="term" value="F:ATP hydrolysis activity"/>
    <property type="evidence" value="ECO:0007669"/>
    <property type="project" value="InterPro"/>
</dbReference>
<dbReference type="InterPro" id="IPR017871">
    <property type="entry name" value="ABC_transporter-like_CS"/>
</dbReference>
<dbReference type="PROSITE" id="PS50893">
    <property type="entry name" value="ABC_TRANSPORTER_2"/>
    <property type="match status" value="1"/>
</dbReference>
<evidence type="ECO:0000256" key="10">
    <source>
        <dbReference type="ARBA" id="ARBA00022840"/>
    </source>
</evidence>
<dbReference type="GO" id="GO:0005737">
    <property type="term" value="C:cytoplasm"/>
    <property type="evidence" value="ECO:0007669"/>
    <property type="project" value="UniProtKB-SubCell"/>
</dbReference>
<keyword evidence="7" id="KW-0228">DNA excision</keyword>
<evidence type="ECO:0000256" key="9">
    <source>
        <dbReference type="ARBA" id="ARBA00022833"/>
    </source>
</evidence>
<accession>A0A4P8L421</accession>
<comment type="similarity">
    <text evidence="14">Belongs to the ABC transporter superfamily. UvrA family.</text>
</comment>
<feature type="compositionally biased region" description="Polar residues" evidence="17">
    <location>
        <begin position="15"/>
        <end position="25"/>
    </location>
</feature>
<dbReference type="InterPro" id="IPR027417">
    <property type="entry name" value="P-loop_NTPase"/>
</dbReference>
<sequence length="1903" mass="210696">MIRNRGFMKEAEAQVETSRSMSPSGQIPDEEAPAIRLRGVSQHNLKGIDLDLPLHRLIAVSGVSGSGKSSLALHTLYAEGQRRYVETFSPYARQFLERMDRPNADRIEGVPPAIAIESGTTVRTSRSTVGTMTEINDHLKFLFARLAVAHCPRCGQPIAEDTPESVAERLKGLPAGSRVLVTFPFVAEPEAGWPEALISQGFLRIFRDGRTVELDELDEREQAALSGSEVLVVVDRLQWPKAAPERVSDSLRTAFSRGGGRLCVVALPDERYWFSQDFGCARCRLDIPPPSPNLFSFNSPLGACPTCRGFGRIIGVDLDLVIPDRRRSIREGAIKPWSPDRVEYEELLDFCRREEIPVDVPFEDLAEDQQRKILDGTRSYYGVRGFFQWLETKTYKMHVRVFLSRYRAYLPCATCGGTRFQDAARWYRLRGRTIDAINAWPVHQCRGFFSEPWPELEKDPAARLLVDEIRSRLDFLHQVGLDYLTLDRQSRTLSGGEVQRVHLTRALGSALADVLYVLDEPSVGLHARDSRRLMEQLRRLVELGNTVVVVEHDPDMIRFCDHVVDIGPGGGEKGGELVYQGAPAGLEREPRSLTGAYLAGRLSPVQDRMRRPPDWNRAIVVEEAAEHNLKRVTVAFPLGCLVGVSGVSGSGKSTLIDEILHRGWLRARGLPTESPGRCRRITGFDLVDELVLVDQQPIGRTPRANLLTYTRVLDPLRRLFARTPEAQGRGFTARHFSFNTPGGRCDACRGEGYQRVEMQFLADVLIRCPRCDGRRFKDDILAISLRGLSIGDVLECTASELLERFGDEPAVVRALEPVVAIGLDYLRLGQPLNTLSGGEAQRLKLIRYLTPQKSTDDPRCLFLLDEPTTGLHPHDLKRLLDVLHRLVDRGHSAVVVEHNLDLLASCDWLIDLGPEGGEKGGYVVAAGPPERICNTAESITGRFLRGRMGHQGREAREPLRESNVPVETESDGVAFATAPRLSAPPRILVRGAKEHNLRLDHVSLPRDRMTVITGLSGSGKSTLAFDVLFAEGQRRYLECLSSYVRQYFKILEKPDVDQILGLPPTVAIEQRSSQPGRRSTVATITEIYHFLRLLYAKLGRQHCPDCGLPLEALSADAILAMVERAAADGPVRLLAPLIHGRKGIYRDLFEKLHRMGFTTVRVDGVLLPLAPPPSLHRHREHDIAVVVTDQEEATGEGMGLRDAVLQGLSLGGGTIEIMTGESQKILSRHLYCPRCDKGLAPLDPRLFSFNSRHGACPRCDGLGRIRRLNTDRLIGPPGRSIRQGLLAFLQSRRRWRNKVSRLERQWTRQLGIDLDRPFEDLDEQQRQELLHGGKGRITGVVPLLEQMAKDGSSGNGAQDLYDDVTCPQCEGKRLNAQARSVYVQDRTLADLVALSVADFRETCADFRFDAQSRPVWDAISREVMERTDFLMRVGLDYLELDRSGDTLSGGEAQRIRLAAQLGSNLRGVCYILDEPTIGLHPVDNARLLESLHQLKRRGNTIVVVEHDLETMRQGDLVVELGPGAGRDGGLLVAQGSFDELVHRADTLTAQWFGAPAASIFDRGSARSAGEKGWLEVSGARVHNLRGIDVRVPLSCLVCVTGVSGSGKSTLVHDVIHAGIRRCLGLDFAGTAPFDRLEGWQPLHRVVEVDHNPIGRTPRSTPATYVGVWDEIRRLFAALPESRAMGFAAGRFSFNVKGGRCESCQGQGAVRVAMNFLPDVYVPCTDCQGKRFNRETLSIRYKGKSIADVLGMTLSEAADFFGAVPKVSRPLRVLTDLGMGYLTLGQPSPTLSGGEAQRMKLAAELSNHRSATLYLLDEPTTGLHRADVKRLLGILHTLVDQGHTVMVIEHNLDFIGASDYVIDLGPGSGKHGGRVAAQGPPRELIALADRSATARALRDQKRTL</sequence>
<dbReference type="Gene3D" id="3.40.50.300">
    <property type="entry name" value="P-loop containing nucleotide triphosphate hydrolases"/>
    <property type="match status" value="4"/>
</dbReference>
<feature type="region of interest" description="Disordered" evidence="17">
    <location>
        <begin position="1"/>
        <end position="29"/>
    </location>
</feature>
<evidence type="ECO:0000256" key="11">
    <source>
        <dbReference type="ARBA" id="ARBA00022881"/>
    </source>
</evidence>
<dbReference type="GO" id="GO:0003677">
    <property type="term" value="F:DNA binding"/>
    <property type="evidence" value="ECO:0007669"/>
    <property type="project" value="UniProtKB-KW"/>
</dbReference>
<keyword evidence="10" id="KW-0067">ATP-binding</keyword>
<keyword evidence="4" id="KW-0677">Repeat</keyword>
<dbReference type="Gene3D" id="3.30.1490.20">
    <property type="entry name" value="ATP-grasp fold, A domain"/>
    <property type="match status" value="2"/>
</dbReference>
<evidence type="ECO:0000256" key="17">
    <source>
        <dbReference type="SAM" id="MobiDB-lite"/>
    </source>
</evidence>
<evidence type="ECO:0000256" key="2">
    <source>
        <dbReference type="ARBA" id="ARBA00022490"/>
    </source>
</evidence>
<dbReference type="GO" id="GO:0006289">
    <property type="term" value="P:nucleotide-excision repair"/>
    <property type="evidence" value="ECO:0007669"/>
    <property type="project" value="InterPro"/>
</dbReference>
<dbReference type="InterPro" id="IPR003439">
    <property type="entry name" value="ABC_transporter-like_ATP-bd"/>
</dbReference>
<evidence type="ECO:0000256" key="16">
    <source>
        <dbReference type="ARBA" id="ARBA00042156"/>
    </source>
</evidence>
<dbReference type="NCBIfam" id="TIGR00630">
    <property type="entry name" value="uvra"/>
    <property type="match status" value="2"/>
</dbReference>
<keyword evidence="20" id="KW-1185">Reference proteome</keyword>
<dbReference type="Pfam" id="PF17755">
    <property type="entry name" value="UvrA_DNA-bind"/>
    <property type="match status" value="2"/>
</dbReference>
<keyword evidence="9" id="KW-0862">Zinc</keyword>
<reference evidence="19 20" key="2">
    <citation type="submission" date="2019-05" db="EMBL/GenBank/DDBJ databases">
        <authorList>
            <person name="Suflita J.M."/>
            <person name="Marks C.R."/>
        </authorList>
    </citation>
    <scope>NUCLEOTIDE SEQUENCE [LARGE SCALE GENOMIC DNA]</scope>
    <source>
        <strain evidence="19 20">ALDC</strain>
    </source>
</reference>
<dbReference type="InterPro" id="IPR004602">
    <property type="entry name" value="UvrA"/>
</dbReference>
<evidence type="ECO:0000313" key="19">
    <source>
        <dbReference type="EMBL" id="QCQ21755.1"/>
    </source>
</evidence>
<proteinExistence type="inferred from homology"/>
<gene>
    <name evidence="19" type="primary">uvrA</name>
    <name evidence="19" type="ORF">FDQ92_05905</name>
</gene>
<evidence type="ECO:0000256" key="3">
    <source>
        <dbReference type="ARBA" id="ARBA00022723"/>
    </source>
</evidence>
<dbReference type="GO" id="GO:0008270">
    <property type="term" value="F:zinc ion binding"/>
    <property type="evidence" value="ECO:0007669"/>
    <property type="project" value="UniProtKB-KW"/>
</dbReference>
<evidence type="ECO:0000259" key="18">
    <source>
        <dbReference type="PROSITE" id="PS50893"/>
    </source>
</evidence>
<dbReference type="SMART" id="SM00382">
    <property type="entry name" value="AAA"/>
    <property type="match status" value="4"/>
</dbReference>
<comment type="subcellular location">
    <subcellularLocation>
        <location evidence="1">Cytoplasm</location>
    </subcellularLocation>
</comment>
<dbReference type="EMBL" id="CP040098">
    <property type="protein sequence ID" value="QCQ21755.1"/>
    <property type="molecule type" value="Genomic_DNA"/>
</dbReference>
<dbReference type="Proteomes" id="UP000298602">
    <property type="component" value="Chromosome"/>
</dbReference>
<keyword evidence="11" id="KW-0267">Excision nuclease</keyword>
<reference evidence="19 20" key="1">
    <citation type="submission" date="2019-05" db="EMBL/GenBank/DDBJ databases">
        <title>The Complete Genome Sequence of the n-alkane-degrading Desulfoglaeba alkanexedens ALDC reveals multiple alkylsuccinate synthase gene clusters.</title>
        <authorList>
            <person name="Callaghan A.V."/>
            <person name="Davidova I.A."/>
            <person name="Duncan K.E."/>
            <person name="Morris B."/>
            <person name="McInerney M.J."/>
        </authorList>
    </citation>
    <scope>NUCLEOTIDE SEQUENCE [LARGE SCALE GENOMIC DNA]</scope>
    <source>
        <strain evidence="19 20">ALDC</strain>
    </source>
</reference>
<dbReference type="InterPro" id="IPR041102">
    <property type="entry name" value="UvrA_inter"/>
</dbReference>
<evidence type="ECO:0000256" key="13">
    <source>
        <dbReference type="ARBA" id="ARBA00023204"/>
    </source>
</evidence>
<dbReference type="InterPro" id="IPR013815">
    <property type="entry name" value="ATP_grasp_subdomain_1"/>
</dbReference>
<dbReference type="GO" id="GO:0004518">
    <property type="term" value="F:nuclease activity"/>
    <property type="evidence" value="ECO:0007669"/>
    <property type="project" value="UniProtKB-KW"/>
</dbReference>
<evidence type="ECO:0000256" key="4">
    <source>
        <dbReference type="ARBA" id="ARBA00022737"/>
    </source>
</evidence>
<dbReference type="SUPFAM" id="SSF52540">
    <property type="entry name" value="P-loop containing nucleoside triphosphate hydrolases"/>
    <property type="match status" value="4"/>
</dbReference>